<dbReference type="EMBL" id="CP021324">
    <property type="protein sequence ID" value="ARS65142.1"/>
    <property type="molecule type" value="Genomic_DNA"/>
</dbReference>
<dbReference type="RefSeq" id="WP_086908146.1">
    <property type="nucleotide sequence ID" value="NZ_CP021324.1"/>
</dbReference>
<evidence type="ECO:0000259" key="2">
    <source>
        <dbReference type="Pfam" id="PF13240"/>
    </source>
</evidence>
<keyword evidence="1" id="KW-0812">Transmembrane</keyword>
<name>A0A2Z2HMB3_9ARCH</name>
<dbReference type="Proteomes" id="UP000249949">
    <property type="component" value="Chromosome"/>
</dbReference>
<dbReference type="GeneID" id="32901990"/>
<evidence type="ECO:0000313" key="4">
    <source>
        <dbReference type="Proteomes" id="UP000249949"/>
    </source>
</evidence>
<dbReference type="AlphaFoldDB" id="A0A2Z2HMB3"/>
<accession>A0A2Z2HMB3</accession>
<evidence type="ECO:0000256" key="1">
    <source>
        <dbReference type="SAM" id="Phobius"/>
    </source>
</evidence>
<protein>
    <recommendedName>
        <fullName evidence="2">Zinc-ribbon domain-containing protein</fullName>
    </recommendedName>
</protein>
<dbReference type="InterPro" id="IPR026870">
    <property type="entry name" value="Zinc_ribbon_dom"/>
</dbReference>
<reference evidence="3 4" key="1">
    <citation type="journal article" date="2017" name="Environ. Microbiol.">
        <title>Genome and epigenome of a novel marine Thaumarchaeota strain suggest viral infection, phosphorothioation DNA modification and multiple restriction systems.</title>
        <authorList>
            <person name="Ahlgren N.A."/>
            <person name="Chen Y."/>
            <person name="Needham D.M."/>
            <person name="Parada A.E."/>
            <person name="Sachdeva R."/>
            <person name="Trinh V."/>
            <person name="Chen T."/>
            <person name="Fuhrman J.A."/>
        </authorList>
    </citation>
    <scope>NUCLEOTIDE SEQUENCE [LARGE SCALE GENOMIC DNA]</scope>
    <source>
        <strain evidence="3 4">SPOT01</strain>
    </source>
</reference>
<keyword evidence="4" id="KW-1185">Reference proteome</keyword>
<sequence length="256" mass="28471">MQSLLDQVNILIKMKVGDPYRLEHIKLMLKQKRTVYGSDRAYLDHLIHDYIEQVKTQKKLAKIRGEDPYEEDSKTMVSEEDIEDEDEYDVVDEDEYDVVEMEHIYCWKCGKSIPVNSKFCLDCGSDIKNPEVKEDPVEKIPDKIPNEVIEKKSNNGNKKNILIVIGVLAILAVIGGAVVVNTGFDKTVSLDDDSVQPPTEVINETTESDVNTTSKCGAGTVFDDATNTCLLEGTQTTSKCGAGTVFDDATNTCLIP</sequence>
<feature type="transmembrane region" description="Helical" evidence="1">
    <location>
        <begin position="161"/>
        <end position="180"/>
    </location>
</feature>
<gene>
    <name evidence="3" type="ORF">NMSP_1542</name>
</gene>
<organism evidence="3 4">
    <name type="scientific">Candidatus Nitrosomarinus catalinensis</name>
    <dbReference type="NCBI Taxonomy" id="1898749"/>
    <lineage>
        <taxon>Archaea</taxon>
        <taxon>Nitrososphaerota</taxon>
        <taxon>Nitrososphaeria</taxon>
        <taxon>Nitrosopumilales</taxon>
        <taxon>Nitrosopumilaceae</taxon>
        <taxon>Candidatus Nitrosomarinus</taxon>
    </lineage>
</organism>
<dbReference type="Pfam" id="PF13240">
    <property type="entry name" value="Zn_Ribbon_1"/>
    <property type="match status" value="1"/>
</dbReference>
<keyword evidence="1" id="KW-0472">Membrane</keyword>
<dbReference type="KEGG" id="nct:NMSP_1542"/>
<keyword evidence="1" id="KW-1133">Transmembrane helix</keyword>
<evidence type="ECO:0000313" key="3">
    <source>
        <dbReference type="EMBL" id="ARS65142.1"/>
    </source>
</evidence>
<feature type="domain" description="Zinc-ribbon" evidence="2">
    <location>
        <begin position="105"/>
        <end position="125"/>
    </location>
</feature>
<dbReference type="OrthoDB" id="3095at2157"/>
<proteinExistence type="predicted"/>